<keyword evidence="3" id="KW-1003">Cell membrane</keyword>
<proteinExistence type="inferred from homology"/>
<evidence type="ECO:0000256" key="6">
    <source>
        <dbReference type="ARBA" id="ARBA00023136"/>
    </source>
</evidence>
<evidence type="ECO:0000256" key="4">
    <source>
        <dbReference type="ARBA" id="ARBA00022692"/>
    </source>
</evidence>
<evidence type="ECO:0000256" key="8">
    <source>
        <dbReference type="SAM" id="Phobius"/>
    </source>
</evidence>
<evidence type="ECO:0000256" key="1">
    <source>
        <dbReference type="ARBA" id="ARBA00004236"/>
    </source>
</evidence>
<feature type="transmembrane region" description="Helical" evidence="8">
    <location>
        <begin position="31"/>
        <end position="49"/>
    </location>
</feature>
<feature type="transmembrane region" description="Helical" evidence="8">
    <location>
        <begin position="469"/>
        <end position="489"/>
    </location>
</feature>
<evidence type="ECO:0000256" key="7">
    <source>
        <dbReference type="ARBA" id="ARBA00023180"/>
    </source>
</evidence>
<dbReference type="GO" id="GO:0005886">
    <property type="term" value="C:plasma membrane"/>
    <property type="evidence" value="ECO:0007669"/>
    <property type="project" value="UniProtKB-SubCell"/>
</dbReference>
<evidence type="ECO:0000256" key="5">
    <source>
        <dbReference type="ARBA" id="ARBA00022989"/>
    </source>
</evidence>
<dbReference type="Proteomes" id="UP000515204">
    <property type="component" value="Unplaced"/>
</dbReference>
<dbReference type="GO" id="GO:0005737">
    <property type="term" value="C:cytoplasm"/>
    <property type="evidence" value="ECO:0007669"/>
    <property type="project" value="TreeGrafter"/>
</dbReference>
<dbReference type="Pfam" id="PF01130">
    <property type="entry name" value="CD36"/>
    <property type="match status" value="1"/>
</dbReference>
<protein>
    <submittedName>
        <fullName evidence="10">Lysosome membrane protein 2-like</fullName>
    </submittedName>
</protein>
<comment type="similarity">
    <text evidence="2">Belongs to the CD36 family.</text>
</comment>
<reference evidence="10" key="1">
    <citation type="submission" date="2025-08" db="UniProtKB">
        <authorList>
            <consortium name="RefSeq"/>
        </authorList>
    </citation>
    <scope>IDENTIFICATION</scope>
</reference>
<keyword evidence="7" id="KW-0325">Glycoprotein</keyword>
<dbReference type="AlphaFoldDB" id="A0A6P3XMD6"/>
<sequence length="515" mass="59134">MTIPVTETALDLEKTAMARCARRSPFRSWPAWLYFGVFLVSFGVFYIFWCTNNLHDYVQSQLLLRNGTEAMFMWQHPPVDVKTKIYVFNYTNVDDFLHYRADKLHVEEVGPYIYLQKKKRVNVTAGKNNDTLVFQEEKFYEWVGGRSEDDVIVAPNVPLLSSVAFVQDWNFAAHVGLTMMSTSLKKRPFIHERAGGFIWGYDDNFFNMVKPFVQQITSVEKFGILAMTNGTDKSRITINTGTRDITKLGMIEQLDGMSSSYIWGDKRCDKIEGTDGTIFPPNLLENNDTVYIYFKDMCRTVPFKFDGHVTKHSVPTLRYKPSRDMFAYTHEKNKCFCRQKGFSRVCPHNGTFDLSACIKLPMVASFPHFLDADQSLTKYIDGLHPREEDHVTFLDVYPNIAAPIAGWTRFQVNVKVRKVRTVPLLGRLPDGLILPILWLETGIDEADLPQNIMSLLYMLNVTLRIVEVVLQWSSLVGMILSMGALLVCFKKHRMEHPDVGLQMSSVDQNKLLEMS</sequence>
<dbReference type="RefSeq" id="XP_014479621.1">
    <property type="nucleotide sequence ID" value="XM_014624135.1"/>
</dbReference>
<keyword evidence="4 8" id="KW-0812">Transmembrane</keyword>
<dbReference type="GeneID" id="106746951"/>
<gene>
    <name evidence="10" type="primary">LOC106746951</name>
</gene>
<dbReference type="InterPro" id="IPR002159">
    <property type="entry name" value="CD36_fam"/>
</dbReference>
<dbReference type="PRINTS" id="PR01609">
    <property type="entry name" value="CD36FAMILY"/>
</dbReference>
<evidence type="ECO:0000256" key="2">
    <source>
        <dbReference type="ARBA" id="ARBA00010532"/>
    </source>
</evidence>
<dbReference type="GO" id="GO:0005044">
    <property type="term" value="F:scavenger receptor activity"/>
    <property type="evidence" value="ECO:0007669"/>
    <property type="project" value="TreeGrafter"/>
</dbReference>
<keyword evidence="6 8" id="KW-0472">Membrane</keyword>
<evidence type="ECO:0000313" key="9">
    <source>
        <dbReference type="Proteomes" id="UP000515204"/>
    </source>
</evidence>
<comment type="subcellular location">
    <subcellularLocation>
        <location evidence="1">Cell membrane</location>
    </subcellularLocation>
</comment>
<evidence type="ECO:0000256" key="3">
    <source>
        <dbReference type="ARBA" id="ARBA00022475"/>
    </source>
</evidence>
<dbReference type="PANTHER" id="PTHR11923:SF50">
    <property type="entry name" value="GH19047P"/>
    <property type="match status" value="1"/>
</dbReference>
<dbReference type="OrthoDB" id="18585at2759"/>
<name>A0A6P3XMD6_DINQU</name>
<dbReference type="KEGG" id="dqu:106746951"/>
<dbReference type="PANTHER" id="PTHR11923">
    <property type="entry name" value="SCAVENGER RECEPTOR CLASS B TYPE-1 SR-B1"/>
    <property type="match status" value="1"/>
</dbReference>
<keyword evidence="9" id="KW-1185">Reference proteome</keyword>
<organism evidence="9 10">
    <name type="scientific">Dinoponera quadriceps</name>
    <name type="common">South American ant</name>
    <dbReference type="NCBI Taxonomy" id="609295"/>
    <lineage>
        <taxon>Eukaryota</taxon>
        <taxon>Metazoa</taxon>
        <taxon>Ecdysozoa</taxon>
        <taxon>Arthropoda</taxon>
        <taxon>Hexapoda</taxon>
        <taxon>Insecta</taxon>
        <taxon>Pterygota</taxon>
        <taxon>Neoptera</taxon>
        <taxon>Endopterygota</taxon>
        <taxon>Hymenoptera</taxon>
        <taxon>Apocrita</taxon>
        <taxon>Aculeata</taxon>
        <taxon>Formicoidea</taxon>
        <taxon>Formicidae</taxon>
        <taxon>Ponerinae</taxon>
        <taxon>Ponerini</taxon>
        <taxon>Dinoponera</taxon>
    </lineage>
</organism>
<accession>A0A6P3XMD6</accession>
<keyword evidence="5 8" id="KW-1133">Transmembrane helix</keyword>
<evidence type="ECO:0000313" key="10">
    <source>
        <dbReference type="RefSeq" id="XP_014479621.1"/>
    </source>
</evidence>